<evidence type="ECO:0000256" key="9">
    <source>
        <dbReference type="ARBA" id="ARBA00023229"/>
    </source>
</evidence>
<keyword evidence="7 11" id="KW-0784">Thiamine biosynthesis</keyword>
<evidence type="ECO:0000256" key="5">
    <source>
        <dbReference type="ARBA" id="ARBA00022723"/>
    </source>
</evidence>
<dbReference type="FunFam" id="3.40.50.970:FF:000008">
    <property type="entry name" value="1-deoxy-D-xylulose-5-phosphate synthase"/>
    <property type="match status" value="1"/>
</dbReference>
<evidence type="ECO:0000256" key="1">
    <source>
        <dbReference type="ARBA" id="ARBA00004980"/>
    </source>
</evidence>
<evidence type="ECO:0000256" key="8">
    <source>
        <dbReference type="ARBA" id="ARBA00023052"/>
    </source>
</evidence>
<comment type="caution">
    <text evidence="13">The sequence shown here is derived from an EMBL/GenBank/DDBJ whole genome shotgun (WGS) entry which is preliminary data.</text>
</comment>
<feature type="domain" description="Transketolase-like pyrimidine-binding" evidence="12">
    <location>
        <begin position="285"/>
        <end position="449"/>
    </location>
</feature>
<dbReference type="GO" id="GO:0016114">
    <property type="term" value="P:terpenoid biosynthetic process"/>
    <property type="evidence" value="ECO:0007669"/>
    <property type="project" value="UniProtKB-UniRule"/>
</dbReference>
<organism evidence="13 14">
    <name type="scientific">Dyella choica</name>
    <dbReference type="NCBI Taxonomy" id="1927959"/>
    <lineage>
        <taxon>Bacteria</taxon>
        <taxon>Pseudomonadati</taxon>
        <taxon>Pseudomonadota</taxon>
        <taxon>Gammaproteobacteria</taxon>
        <taxon>Lysobacterales</taxon>
        <taxon>Rhodanobacteraceae</taxon>
        <taxon>Dyella</taxon>
    </lineage>
</organism>
<dbReference type="SMART" id="SM00861">
    <property type="entry name" value="Transket_pyr"/>
    <property type="match status" value="1"/>
</dbReference>
<feature type="binding site" evidence="11">
    <location>
        <position position="151"/>
    </location>
    <ligand>
        <name>Mg(2+)</name>
        <dbReference type="ChEBI" id="CHEBI:18420"/>
    </ligand>
</feature>
<dbReference type="CDD" id="cd07033">
    <property type="entry name" value="TPP_PYR_DXS_TK_like"/>
    <property type="match status" value="1"/>
</dbReference>
<comment type="similarity">
    <text evidence="2 11">Belongs to the transketolase family. DXPS subfamily.</text>
</comment>
<dbReference type="SUPFAM" id="SSF52922">
    <property type="entry name" value="TK C-terminal domain-like"/>
    <property type="match status" value="1"/>
</dbReference>
<protein>
    <recommendedName>
        <fullName evidence="11">1-deoxy-D-xylulose-5-phosphate synthase</fullName>
        <ecNumber evidence="11">2.2.1.7</ecNumber>
    </recommendedName>
    <alternativeName>
        <fullName evidence="11">1-deoxyxylulose-5-phosphate synthase</fullName>
        <shortName evidence="11">DXP synthase</shortName>
        <shortName evidence="11">DXPS</shortName>
    </alternativeName>
</protein>
<keyword evidence="8 11" id="KW-0786">Thiamine pyrophosphate</keyword>
<dbReference type="PROSITE" id="PS00802">
    <property type="entry name" value="TRANSKETOLASE_2"/>
    <property type="match status" value="1"/>
</dbReference>
<dbReference type="GO" id="GO:0008661">
    <property type="term" value="F:1-deoxy-D-xylulose-5-phosphate synthase activity"/>
    <property type="evidence" value="ECO:0007669"/>
    <property type="project" value="UniProtKB-UniRule"/>
</dbReference>
<dbReference type="Pfam" id="PF13292">
    <property type="entry name" value="DXP_synthase_N"/>
    <property type="match status" value="1"/>
</dbReference>
<dbReference type="CDD" id="cd02007">
    <property type="entry name" value="TPP_DXS"/>
    <property type="match status" value="1"/>
</dbReference>
<dbReference type="RefSeq" id="WP_126684373.1">
    <property type="nucleotide sequence ID" value="NZ_RYYV01000005.1"/>
</dbReference>
<dbReference type="OrthoDB" id="9803371at2"/>
<evidence type="ECO:0000256" key="2">
    <source>
        <dbReference type="ARBA" id="ARBA00011081"/>
    </source>
</evidence>
<dbReference type="EC" id="2.2.1.7" evidence="11"/>
<dbReference type="SUPFAM" id="SSF52518">
    <property type="entry name" value="Thiamin diphosphate-binding fold (THDP-binding)"/>
    <property type="match status" value="2"/>
</dbReference>
<sequence length="596" mass="63404">MIDLSRYPYLAAIDSPADLRQLPDAQLPAVADELRRYLIEAVASSGGHFGAGLGVVELTVALHHVFDTPHDRLIWDVGHQCYPHKILTGRRDRITTIKKKGGLAPFPRREESQYDTFGVGHSSTSISAALGMAIAAQHKGETRKFVAVIGDGAMTAGMAFEALDHAGDLSANLLVVLNDNGMSISENVGGLAKRLEKRDDGVAVPSTMFEELGFRYTGPIDGHDVPKLLEVLRALKGAKGPQLLHVITTKGKGYAPAELAQIEYHAVSPFDPIAGVVKKAGPGKPTYSDVLSDWLCDMATADERLFGITPAMREGSGLVRFSQEYPDRYIDVAIAEQHAVTLAAGMACEGAKPVVAIYSTFLQRAYDQAIHDVALQNLDVTFAIDRAGVVGPDGATHAGSFDLSFLRCLPNMLIMAPADEAECRAMLTTGFRHAGPAAIRYPRGSGPGVAVRKTLDTLPVGKAEVRRLGRRLAILSFGAMLAPATEIAAEIDASLVNMRFVKPLDEALLLELANSHDAFVTIEDNAVAGGAGSGVAECLAAHGVNLPILHLGLPDAYLEHGSRDEVLSAAGLDLPAIRRAIRGRFPQAVAMNLASA</sequence>
<feature type="binding site" evidence="11">
    <location>
        <begin position="152"/>
        <end position="153"/>
    </location>
    <ligand>
        <name>thiamine diphosphate</name>
        <dbReference type="ChEBI" id="CHEBI:58937"/>
    </ligand>
</feature>
<dbReference type="GO" id="GO:0009228">
    <property type="term" value="P:thiamine biosynthetic process"/>
    <property type="evidence" value="ECO:0007669"/>
    <property type="project" value="UniProtKB-UniRule"/>
</dbReference>
<dbReference type="NCBIfam" id="TIGR00204">
    <property type="entry name" value="dxs"/>
    <property type="match status" value="1"/>
</dbReference>
<dbReference type="GO" id="GO:0019288">
    <property type="term" value="P:isopentenyl diphosphate biosynthetic process, methylerythritol 4-phosphate pathway"/>
    <property type="evidence" value="ECO:0007669"/>
    <property type="project" value="TreeGrafter"/>
</dbReference>
<keyword evidence="9 11" id="KW-0414">Isoprene biosynthesis</keyword>
<dbReference type="Gene3D" id="3.40.50.970">
    <property type="match status" value="2"/>
</dbReference>
<dbReference type="NCBIfam" id="NF003933">
    <property type="entry name" value="PRK05444.2-2"/>
    <property type="match status" value="1"/>
</dbReference>
<dbReference type="AlphaFoldDB" id="A0A432M7D3"/>
<evidence type="ECO:0000313" key="13">
    <source>
        <dbReference type="EMBL" id="RUL76813.1"/>
    </source>
</evidence>
<evidence type="ECO:0000259" key="12">
    <source>
        <dbReference type="SMART" id="SM00861"/>
    </source>
</evidence>
<comment type="catalytic activity">
    <reaction evidence="11">
        <text>D-glyceraldehyde 3-phosphate + pyruvate + H(+) = 1-deoxy-D-xylulose 5-phosphate + CO2</text>
        <dbReference type="Rhea" id="RHEA:12605"/>
        <dbReference type="ChEBI" id="CHEBI:15361"/>
        <dbReference type="ChEBI" id="CHEBI:15378"/>
        <dbReference type="ChEBI" id="CHEBI:16526"/>
        <dbReference type="ChEBI" id="CHEBI:57792"/>
        <dbReference type="ChEBI" id="CHEBI:59776"/>
        <dbReference type="EC" id="2.2.1.7"/>
    </reaction>
</comment>
<feature type="binding site" evidence="11">
    <location>
        <position position="180"/>
    </location>
    <ligand>
        <name>Mg(2+)</name>
        <dbReference type="ChEBI" id="CHEBI:18420"/>
    </ligand>
</feature>
<evidence type="ECO:0000256" key="10">
    <source>
        <dbReference type="ARBA" id="ARBA00055605"/>
    </source>
</evidence>
<dbReference type="GO" id="GO:0005829">
    <property type="term" value="C:cytosol"/>
    <property type="evidence" value="ECO:0007669"/>
    <property type="project" value="TreeGrafter"/>
</dbReference>
<dbReference type="Proteomes" id="UP000274358">
    <property type="component" value="Unassembled WGS sequence"/>
</dbReference>
<feature type="binding site" evidence="11">
    <location>
        <begin position="120"/>
        <end position="122"/>
    </location>
    <ligand>
        <name>thiamine diphosphate</name>
        <dbReference type="ChEBI" id="CHEBI:58937"/>
    </ligand>
</feature>
<evidence type="ECO:0000256" key="4">
    <source>
        <dbReference type="ARBA" id="ARBA00022679"/>
    </source>
</evidence>
<dbReference type="Pfam" id="PF02780">
    <property type="entry name" value="Transketolase_C"/>
    <property type="match status" value="1"/>
</dbReference>
<dbReference type="InterPro" id="IPR029061">
    <property type="entry name" value="THDP-binding"/>
</dbReference>
<accession>A0A432M7D3</accession>
<dbReference type="FunFam" id="3.40.50.920:FF:000002">
    <property type="entry name" value="1-deoxy-D-xylulose-5-phosphate synthase"/>
    <property type="match status" value="1"/>
</dbReference>
<dbReference type="EMBL" id="RYYV01000005">
    <property type="protein sequence ID" value="RUL76813.1"/>
    <property type="molecule type" value="Genomic_DNA"/>
</dbReference>
<evidence type="ECO:0000256" key="7">
    <source>
        <dbReference type="ARBA" id="ARBA00022977"/>
    </source>
</evidence>
<dbReference type="InterPro" id="IPR020826">
    <property type="entry name" value="Transketolase_BS"/>
</dbReference>
<proteinExistence type="inferred from homology"/>
<dbReference type="PROSITE" id="PS00801">
    <property type="entry name" value="TRANSKETOLASE_1"/>
    <property type="match status" value="1"/>
</dbReference>
<dbReference type="InterPro" id="IPR005477">
    <property type="entry name" value="Dxylulose-5-P_synthase"/>
</dbReference>
<dbReference type="FunFam" id="3.40.50.970:FF:000005">
    <property type="entry name" value="1-deoxy-D-xylulose-5-phosphate synthase"/>
    <property type="match status" value="1"/>
</dbReference>
<feature type="binding site" evidence="11">
    <location>
        <position position="180"/>
    </location>
    <ligand>
        <name>thiamine diphosphate</name>
        <dbReference type="ChEBI" id="CHEBI:58937"/>
    </ligand>
</feature>
<keyword evidence="5 11" id="KW-0479">Metal-binding</keyword>
<keyword evidence="6 11" id="KW-0460">Magnesium</keyword>
<evidence type="ECO:0000256" key="6">
    <source>
        <dbReference type="ARBA" id="ARBA00022842"/>
    </source>
</evidence>
<feature type="binding site" evidence="11">
    <location>
        <position position="254"/>
    </location>
    <ligand>
        <name>thiamine diphosphate</name>
        <dbReference type="ChEBI" id="CHEBI:58937"/>
    </ligand>
</feature>
<dbReference type="InterPro" id="IPR005475">
    <property type="entry name" value="Transketolase-like_Pyr-bd"/>
</dbReference>
<comment type="function">
    <text evidence="10 11">Catalyzes the acyloin condensation reaction between C atoms 2 and 3 of pyruvate and glyceraldehyde 3-phosphate to yield 1-deoxy-D-xylulose-5-phosphate (DXP).</text>
</comment>
<comment type="subunit">
    <text evidence="3 11">Homodimer.</text>
</comment>
<evidence type="ECO:0000256" key="11">
    <source>
        <dbReference type="HAMAP-Rule" id="MF_00315"/>
    </source>
</evidence>
<evidence type="ECO:0000256" key="3">
    <source>
        <dbReference type="ARBA" id="ARBA00011738"/>
    </source>
</evidence>
<dbReference type="InterPro" id="IPR009014">
    <property type="entry name" value="Transketo_C/PFOR_II"/>
</dbReference>
<feature type="binding site" evidence="11">
    <location>
        <position position="336"/>
    </location>
    <ligand>
        <name>thiamine diphosphate</name>
        <dbReference type="ChEBI" id="CHEBI:58937"/>
    </ligand>
</feature>
<dbReference type="InterPro" id="IPR033248">
    <property type="entry name" value="Transketolase_C"/>
</dbReference>
<comment type="cofactor">
    <cofactor evidence="11">
        <name>thiamine diphosphate</name>
        <dbReference type="ChEBI" id="CHEBI:58937"/>
    </cofactor>
    <text evidence="11">Binds 1 thiamine pyrophosphate per subunit.</text>
</comment>
<dbReference type="UniPathway" id="UPA00064">
    <property type="reaction ID" value="UER00091"/>
</dbReference>
<dbReference type="Pfam" id="PF02779">
    <property type="entry name" value="Transket_pyr"/>
    <property type="match status" value="1"/>
</dbReference>
<comment type="cofactor">
    <cofactor evidence="11">
        <name>Mg(2+)</name>
        <dbReference type="ChEBI" id="CHEBI:18420"/>
    </cofactor>
    <text evidence="11">Binds 1 Mg(2+) ion per subunit.</text>
</comment>
<dbReference type="HAMAP" id="MF_00315">
    <property type="entry name" value="DXP_synth"/>
    <property type="match status" value="1"/>
</dbReference>
<dbReference type="InterPro" id="IPR049557">
    <property type="entry name" value="Transketolase_CS"/>
</dbReference>
<dbReference type="GO" id="GO:0000287">
    <property type="term" value="F:magnesium ion binding"/>
    <property type="evidence" value="ECO:0007669"/>
    <property type="project" value="UniProtKB-UniRule"/>
</dbReference>
<dbReference type="Gene3D" id="3.40.50.920">
    <property type="match status" value="1"/>
</dbReference>
<name>A0A432M7D3_9GAMM</name>
<feature type="binding site" evidence="11">
    <location>
        <position position="79"/>
    </location>
    <ligand>
        <name>thiamine diphosphate</name>
        <dbReference type="ChEBI" id="CHEBI:58937"/>
    </ligand>
</feature>
<comment type="pathway">
    <text evidence="1 11">Metabolic intermediate biosynthesis; 1-deoxy-D-xylulose 5-phosphate biosynthesis; 1-deoxy-D-xylulose 5-phosphate from D-glyceraldehyde 3-phosphate and pyruvate: step 1/1.</text>
</comment>
<dbReference type="PANTHER" id="PTHR43322:SF5">
    <property type="entry name" value="1-DEOXY-D-XYLULOSE-5-PHOSPHATE SYNTHASE, CHLOROPLASTIC"/>
    <property type="match status" value="1"/>
</dbReference>
<dbReference type="GO" id="GO:0030976">
    <property type="term" value="F:thiamine pyrophosphate binding"/>
    <property type="evidence" value="ECO:0007669"/>
    <property type="project" value="UniProtKB-UniRule"/>
</dbReference>
<dbReference type="PANTHER" id="PTHR43322">
    <property type="entry name" value="1-D-DEOXYXYLULOSE 5-PHOSPHATE SYNTHASE-RELATED"/>
    <property type="match status" value="1"/>
</dbReference>
<gene>
    <name evidence="11 13" type="primary">dxs</name>
    <name evidence="13" type="ORF">EKH80_08895</name>
</gene>
<evidence type="ECO:0000313" key="14">
    <source>
        <dbReference type="Proteomes" id="UP000274358"/>
    </source>
</evidence>
<keyword evidence="4 11" id="KW-0808">Transferase</keyword>
<reference evidence="13 14" key="1">
    <citation type="submission" date="2018-12" db="EMBL/GenBank/DDBJ databases">
        <title>Dyella dinghuensis sp. nov. DHOA06 and Dyella choica sp. nov. 4M-K27, isolated from forest soil.</title>
        <authorList>
            <person name="Qiu L.-H."/>
            <person name="Gao Z.-H."/>
        </authorList>
    </citation>
    <scope>NUCLEOTIDE SEQUENCE [LARGE SCALE GENOMIC DNA]</scope>
    <source>
        <strain evidence="13 14">4M-K27</strain>
    </source>
</reference>
<keyword evidence="14" id="KW-1185">Reference proteome</keyword>